<dbReference type="PANTHER" id="PTHR13952">
    <property type="entry name" value="U1 SMALL NUCLEAR RIBONUCLEOPROTEIN 70 KD"/>
    <property type="match status" value="1"/>
</dbReference>
<accession>A0A6P8DKS0</accession>
<dbReference type="SMART" id="SM00360">
    <property type="entry name" value="RRM"/>
    <property type="match status" value="1"/>
</dbReference>
<dbReference type="PANTHER" id="PTHR13952:SF19">
    <property type="entry name" value="GLYCINE-RICH RNA-BINDING PROTEIN 4, MITOCHONDRIAL ISOFORM X1"/>
    <property type="match status" value="1"/>
</dbReference>
<feature type="domain" description="RRM" evidence="4">
    <location>
        <begin position="60"/>
        <end position="138"/>
    </location>
</feature>
<dbReference type="GO" id="GO:0000398">
    <property type="term" value="P:mRNA splicing, via spliceosome"/>
    <property type="evidence" value="ECO:0007669"/>
    <property type="project" value="TreeGrafter"/>
</dbReference>
<dbReference type="GO" id="GO:0030619">
    <property type="term" value="F:U1 snRNA binding"/>
    <property type="evidence" value="ECO:0007669"/>
    <property type="project" value="TreeGrafter"/>
</dbReference>
<sequence length="168" mass="18588">MWPPTAISLRCPYATPPPPPAAAPPLDSWKKCTRSSPPYQFNFRPLKLRASSSLDYPLASRIVVKNLPYSVGESTLLKGFSNFGHIAEVKLVKDKATMMSKGYAFIQYTCQEEAVLALENMDHKKFDGRLIYVELARPGKEAFCGAPRTCGPPAPTGELLQKNDEVLE</sequence>
<evidence type="ECO:0000313" key="5">
    <source>
        <dbReference type="Proteomes" id="UP000515151"/>
    </source>
</evidence>
<evidence type="ECO:0000259" key="4">
    <source>
        <dbReference type="PROSITE" id="PS50102"/>
    </source>
</evidence>
<dbReference type="SUPFAM" id="SSF54928">
    <property type="entry name" value="RNA-binding domain, RBD"/>
    <property type="match status" value="1"/>
</dbReference>
<dbReference type="InterPro" id="IPR012677">
    <property type="entry name" value="Nucleotide-bd_a/b_plait_sf"/>
</dbReference>
<dbReference type="InterPro" id="IPR035979">
    <property type="entry name" value="RBD_domain_sf"/>
</dbReference>
<keyword evidence="3" id="KW-0694">RNA-binding</keyword>
<dbReference type="Gene3D" id="3.30.70.330">
    <property type="match status" value="1"/>
</dbReference>
<evidence type="ECO:0000256" key="3">
    <source>
        <dbReference type="PROSITE-ProRule" id="PRU00176"/>
    </source>
</evidence>
<keyword evidence="2" id="KW-0539">Nucleus</keyword>
<organism evidence="5 6">
    <name type="scientific">Punica granatum</name>
    <name type="common">Pomegranate</name>
    <dbReference type="NCBI Taxonomy" id="22663"/>
    <lineage>
        <taxon>Eukaryota</taxon>
        <taxon>Viridiplantae</taxon>
        <taxon>Streptophyta</taxon>
        <taxon>Embryophyta</taxon>
        <taxon>Tracheophyta</taxon>
        <taxon>Spermatophyta</taxon>
        <taxon>Magnoliopsida</taxon>
        <taxon>eudicotyledons</taxon>
        <taxon>Gunneridae</taxon>
        <taxon>Pentapetalae</taxon>
        <taxon>rosids</taxon>
        <taxon>malvids</taxon>
        <taxon>Myrtales</taxon>
        <taxon>Lythraceae</taxon>
        <taxon>Punica</taxon>
    </lineage>
</organism>
<dbReference type="GO" id="GO:0071011">
    <property type="term" value="C:precatalytic spliceosome"/>
    <property type="evidence" value="ECO:0007669"/>
    <property type="project" value="TreeGrafter"/>
</dbReference>
<dbReference type="InterPro" id="IPR051183">
    <property type="entry name" value="U1_U11-U12_snRNP_70-35kDa"/>
</dbReference>
<dbReference type="AlphaFoldDB" id="A0A6P8DKS0"/>
<dbReference type="GO" id="GO:0003729">
    <property type="term" value="F:mRNA binding"/>
    <property type="evidence" value="ECO:0007669"/>
    <property type="project" value="TreeGrafter"/>
</dbReference>
<dbReference type="GeneID" id="116207885"/>
<dbReference type="GO" id="GO:0071004">
    <property type="term" value="C:U2-type prespliceosome"/>
    <property type="evidence" value="ECO:0007669"/>
    <property type="project" value="TreeGrafter"/>
</dbReference>
<dbReference type="Proteomes" id="UP000515151">
    <property type="component" value="Chromosome 5"/>
</dbReference>
<name>A0A6P8DKS0_PUNGR</name>
<dbReference type="PROSITE" id="PS50102">
    <property type="entry name" value="RRM"/>
    <property type="match status" value="1"/>
</dbReference>
<evidence type="ECO:0000256" key="2">
    <source>
        <dbReference type="ARBA" id="ARBA00023242"/>
    </source>
</evidence>
<dbReference type="OrthoDB" id="439808at2759"/>
<reference evidence="6" key="2">
    <citation type="submission" date="2025-08" db="UniProtKB">
        <authorList>
            <consortium name="RefSeq"/>
        </authorList>
    </citation>
    <scope>IDENTIFICATION</scope>
    <source>
        <tissue evidence="6">Leaf</tissue>
    </source>
</reference>
<gene>
    <name evidence="6" type="primary">LOC116207885</name>
</gene>
<protein>
    <submittedName>
        <fullName evidence="6">Organelle RRM domain-containing protein 2, mitochondrial</fullName>
    </submittedName>
</protein>
<dbReference type="InterPro" id="IPR000504">
    <property type="entry name" value="RRM_dom"/>
</dbReference>
<proteinExistence type="predicted"/>
<dbReference type="GO" id="GO:0005685">
    <property type="term" value="C:U1 snRNP"/>
    <property type="evidence" value="ECO:0007669"/>
    <property type="project" value="TreeGrafter"/>
</dbReference>
<dbReference type="RefSeq" id="XP_031396860.1">
    <property type="nucleotide sequence ID" value="XM_031541000.1"/>
</dbReference>
<dbReference type="Pfam" id="PF00076">
    <property type="entry name" value="RRM_1"/>
    <property type="match status" value="1"/>
</dbReference>
<reference evidence="5" key="1">
    <citation type="journal article" date="2020" name="Plant Biotechnol. J.">
        <title>The pomegranate (Punica granatum L.) draft genome dissects genetic divergence between soft- and hard-seeded cultivars.</title>
        <authorList>
            <person name="Luo X."/>
            <person name="Li H."/>
            <person name="Wu Z."/>
            <person name="Yao W."/>
            <person name="Zhao P."/>
            <person name="Cao D."/>
            <person name="Yu H."/>
            <person name="Li K."/>
            <person name="Poudel K."/>
            <person name="Zhao D."/>
            <person name="Zhang F."/>
            <person name="Xia X."/>
            <person name="Chen L."/>
            <person name="Wang Q."/>
            <person name="Jing D."/>
            <person name="Cao S."/>
        </authorList>
    </citation>
    <scope>NUCLEOTIDE SEQUENCE [LARGE SCALE GENOMIC DNA]</scope>
    <source>
        <strain evidence="5">cv. Tunisia</strain>
    </source>
</reference>
<keyword evidence="5" id="KW-1185">Reference proteome</keyword>
<evidence type="ECO:0000313" key="6">
    <source>
        <dbReference type="RefSeq" id="XP_031396860.1"/>
    </source>
</evidence>
<evidence type="ECO:0000256" key="1">
    <source>
        <dbReference type="ARBA" id="ARBA00004123"/>
    </source>
</evidence>
<comment type="subcellular location">
    <subcellularLocation>
        <location evidence="1">Nucleus</location>
    </subcellularLocation>
</comment>